<keyword evidence="1" id="KW-0732">Signal</keyword>
<dbReference type="RefSeq" id="WP_092544308.1">
    <property type="nucleotide sequence ID" value="NZ_FOKV01000009.1"/>
</dbReference>
<dbReference type="InterPro" id="IPR050570">
    <property type="entry name" value="Cell_wall_metabolism_enzyme"/>
</dbReference>
<evidence type="ECO:0000313" key="3">
    <source>
        <dbReference type="EMBL" id="SFC79514.1"/>
    </source>
</evidence>
<dbReference type="Pfam" id="PF01551">
    <property type="entry name" value="Peptidase_M23"/>
    <property type="match status" value="2"/>
</dbReference>
<dbReference type="PANTHER" id="PTHR21666:SF270">
    <property type="entry name" value="MUREIN HYDROLASE ACTIVATOR ENVC"/>
    <property type="match status" value="1"/>
</dbReference>
<evidence type="ECO:0000259" key="2">
    <source>
        <dbReference type="Pfam" id="PF01551"/>
    </source>
</evidence>
<dbReference type="CDD" id="cd12797">
    <property type="entry name" value="M23_peptidase"/>
    <property type="match status" value="1"/>
</dbReference>
<evidence type="ECO:0000256" key="1">
    <source>
        <dbReference type="SAM" id="SignalP"/>
    </source>
</evidence>
<feature type="domain" description="M23ase beta-sheet core" evidence="2">
    <location>
        <begin position="50"/>
        <end position="115"/>
    </location>
</feature>
<dbReference type="PANTHER" id="PTHR21666">
    <property type="entry name" value="PEPTIDASE-RELATED"/>
    <property type="match status" value="1"/>
</dbReference>
<dbReference type="AlphaFoldDB" id="A0A1I1M2B8"/>
<dbReference type="Proteomes" id="UP000199438">
    <property type="component" value="Unassembled WGS sequence"/>
</dbReference>
<reference evidence="4" key="1">
    <citation type="submission" date="2016-10" db="EMBL/GenBank/DDBJ databases">
        <authorList>
            <person name="Varghese N."/>
            <person name="Submissions S."/>
        </authorList>
    </citation>
    <scope>NUCLEOTIDE SEQUENCE [LARGE SCALE GENOMIC DNA]</scope>
    <source>
        <strain evidence="4">DSM 24499</strain>
    </source>
</reference>
<sequence length="564" mass="63959">MKRFFSLFLGLFSLVANAQIDNVPQDYFKDPLDIPLVLSGTFGELRSNHFHAGLDIKTQGRQGLEVKASAKGFISRIKIQHYGYGKALYVQHPNGYTTVYGHLKKLAPKIEEYLKERQYNKESYEIELFPGASELQVEQGEVIAYSGNTGGSGGPHLHFEIRDGSQRPMNPEMFGIEIQDTRDPIVDGLFAYPIGEGAHVNNSANRQKLRLIPQNDGSYSTNAVEACGEIGFGISTVDQKSLAPNKNGVYKIEATLNGSPVMNLDFQRFSFAESRYLNFLIDYEYYSNHRKRVQKLFKESNNPLSIYNGVVNEGKLDIEDGLDYNYVVEVTDFKGNSKTIRIPIKGNFSGEITPKDDVKTDYFTNYNETFSIEENGIDIYIPKNALYYDTFLDIEFMGDTVKVHHDDVPLHKNMTIGFDVSDIPTEEKEKMFVARLNKYGRPSYSTTYKKPTRFTTGTRSFGEYTLVSDLNPPSVRPVNFYDGQWISGNSDLKVKISDDLSGIQSFRATVNGKWILMEYEYKNNTLTHDFSDGVVTETENDYKLIVTDNVGNATTYEAKFFRKN</sequence>
<feature type="signal peptide" evidence="1">
    <location>
        <begin position="1"/>
        <end position="18"/>
    </location>
</feature>
<dbReference type="OrthoDB" id="9810477at2"/>
<accession>A0A1I1M2B8</accession>
<dbReference type="GO" id="GO:0004222">
    <property type="term" value="F:metalloendopeptidase activity"/>
    <property type="evidence" value="ECO:0007669"/>
    <property type="project" value="TreeGrafter"/>
</dbReference>
<dbReference type="Gene3D" id="2.70.70.10">
    <property type="entry name" value="Glucose Permease (Domain IIA)"/>
    <property type="match status" value="1"/>
</dbReference>
<dbReference type="SUPFAM" id="SSF51261">
    <property type="entry name" value="Duplicated hybrid motif"/>
    <property type="match status" value="1"/>
</dbReference>
<gene>
    <name evidence="3" type="ORF">SAMN04487907_10917</name>
</gene>
<evidence type="ECO:0000313" key="4">
    <source>
        <dbReference type="Proteomes" id="UP000199438"/>
    </source>
</evidence>
<name>A0A1I1M2B8_9FLAO</name>
<feature type="chain" id="PRO_5011589058" evidence="1">
    <location>
        <begin position="19"/>
        <end position="564"/>
    </location>
</feature>
<dbReference type="InterPro" id="IPR011055">
    <property type="entry name" value="Dup_hybrid_motif"/>
</dbReference>
<dbReference type="EMBL" id="FOKV01000009">
    <property type="protein sequence ID" value="SFC79514.1"/>
    <property type="molecule type" value="Genomic_DNA"/>
</dbReference>
<keyword evidence="4" id="KW-1185">Reference proteome</keyword>
<dbReference type="STRING" id="1334022.SAMN04487907_10917"/>
<feature type="domain" description="M23ase beta-sheet core" evidence="2">
    <location>
        <begin position="136"/>
        <end position="171"/>
    </location>
</feature>
<proteinExistence type="predicted"/>
<protein>
    <submittedName>
        <fullName evidence="3">Peptidase family M23</fullName>
    </submittedName>
</protein>
<organism evidence="3 4">
    <name type="scientific">Zunongwangia mangrovi</name>
    <dbReference type="NCBI Taxonomy" id="1334022"/>
    <lineage>
        <taxon>Bacteria</taxon>
        <taxon>Pseudomonadati</taxon>
        <taxon>Bacteroidota</taxon>
        <taxon>Flavobacteriia</taxon>
        <taxon>Flavobacteriales</taxon>
        <taxon>Flavobacteriaceae</taxon>
        <taxon>Zunongwangia</taxon>
    </lineage>
</organism>
<dbReference type="InterPro" id="IPR016047">
    <property type="entry name" value="M23ase_b-sheet_dom"/>
</dbReference>